<dbReference type="Proteomes" id="UP000198397">
    <property type="component" value="Unassembled WGS sequence"/>
</dbReference>
<evidence type="ECO:0000313" key="3">
    <source>
        <dbReference type="Proteomes" id="UP000198397"/>
    </source>
</evidence>
<evidence type="ECO:0000256" key="1">
    <source>
        <dbReference type="SAM" id="MobiDB-lite"/>
    </source>
</evidence>
<organism evidence="2 3">
    <name type="scientific">Halorubrum vacuolatum</name>
    <name type="common">Natronobacterium vacuolatum</name>
    <dbReference type="NCBI Taxonomy" id="63740"/>
    <lineage>
        <taxon>Archaea</taxon>
        <taxon>Methanobacteriati</taxon>
        <taxon>Methanobacteriota</taxon>
        <taxon>Stenosarchaea group</taxon>
        <taxon>Halobacteria</taxon>
        <taxon>Halobacteriales</taxon>
        <taxon>Haloferacaceae</taxon>
        <taxon>Halorubrum</taxon>
    </lineage>
</organism>
<dbReference type="InterPro" id="IPR007362">
    <property type="entry name" value="DUF429"/>
</dbReference>
<dbReference type="Pfam" id="PF04250">
    <property type="entry name" value="DUF429"/>
    <property type="match status" value="1"/>
</dbReference>
<name>A0A238VPL1_HALVU</name>
<reference evidence="2 3" key="1">
    <citation type="submission" date="2017-06" db="EMBL/GenBank/DDBJ databases">
        <authorList>
            <person name="Kim H.J."/>
            <person name="Triplett B.A."/>
        </authorList>
    </citation>
    <scope>NUCLEOTIDE SEQUENCE [LARGE SCALE GENOMIC DNA]</scope>
    <source>
        <strain evidence="2 3">DSM 8800</strain>
    </source>
</reference>
<sequence length="259" mass="28290">MATHLGVDWAGGRWVVVEAGDRTRVTTEPSILNVWDAHGRDARAVLIDIPIGLPPDRGATRGCDRAASEYLGGRGSTVFSIPCREAVESDDYDVARERHGAGISSQSWWLFPRIRAVDALLRTRPDARDRIYEGHPECCFAAFAGGALETKHDDDGIEARLDVLASIPGMEDLYGTVSEVIKTRREDTEWHERLPRSALDDVVDAAVLAATAATLDLGPRSENRPYPTLPDEDAGIDPELDVPMEIVYPGSGAETEPFE</sequence>
<protein>
    <submittedName>
        <fullName evidence="2">Predicted nuclease (RNAse H fold)</fullName>
    </submittedName>
</protein>
<evidence type="ECO:0000313" key="2">
    <source>
        <dbReference type="EMBL" id="SNR36148.1"/>
    </source>
</evidence>
<dbReference type="AlphaFoldDB" id="A0A238VPL1"/>
<accession>A0A238VPL1</accession>
<dbReference type="RefSeq" id="WP_089384009.1">
    <property type="nucleotide sequence ID" value="NZ_FZNQ01000003.1"/>
</dbReference>
<dbReference type="OrthoDB" id="132880at2157"/>
<dbReference type="EMBL" id="FZNQ01000003">
    <property type="protein sequence ID" value="SNR36148.1"/>
    <property type="molecule type" value="Genomic_DNA"/>
</dbReference>
<keyword evidence="3" id="KW-1185">Reference proteome</keyword>
<feature type="region of interest" description="Disordered" evidence="1">
    <location>
        <begin position="217"/>
        <end position="238"/>
    </location>
</feature>
<gene>
    <name evidence="2" type="ORF">SAMN06264855_103228</name>
</gene>
<proteinExistence type="predicted"/>